<evidence type="ECO:0000313" key="1">
    <source>
        <dbReference type="EMBL" id="WNL27987.1"/>
    </source>
</evidence>
<evidence type="ECO:0000313" key="2">
    <source>
        <dbReference type="EMBL" id="WNL31218.1"/>
    </source>
</evidence>
<organism evidence="1">
    <name type="scientific">Arcobacter sp. AZ-2023</name>
    <dbReference type="NCBI Taxonomy" id="3074453"/>
    <lineage>
        <taxon>Bacteria</taxon>
        <taxon>Pseudomonadati</taxon>
        <taxon>Campylobacterota</taxon>
        <taxon>Epsilonproteobacteria</taxon>
        <taxon>Campylobacterales</taxon>
        <taxon>Arcobacteraceae</taxon>
        <taxon>Arcobacter</taxon>
    </lineage>
</organism>
<protein>
    <submittedName>
        <fullName evidence="1">Uncharacterized protein</fullName>
    </submittedName>
</protein>
<evidence type="ECO:0000313" key="4">
    <source>
        <dbReference type="EMBL" id="WNP39460.1"/>
    </source>
</evidence>
<dbReference type="EMBL" id="CP134853">
    <property type="protein sequence ID" value="WNL27987.1"/>
    <property type="molecule type" value="Genomic_DNA"/>
</dbReference>
<gene>
    <name evidence="3" type="ORF">RJG58_06920</name>
    <name evidence="4" type="ORF">RMP69_06920</name>
    <name evidence="1" type="ORF">RMQ65_01175</name>
    <name evidence="2" type="ORF">RMQ67_06920</name>
</gene>
<dbReference type="EMBL" id="CP134855">
    <property type="protein sequence ID" value="WNL31218.1"/>
    <property type="molecule type" value="Genomic_DNA"/>
</dbReference>
<reference evidence="1" key="1">
    <citation type="submission" date="2023-09" db="EMBL/GenBank/DDBJ databases">
        <title>Arcobacter tbilisiensis sp. nov. isolated from chicken meat in Tbilisi, Georgia.</title>
        <authorList>
            <person name="Matthias R."/>
            <person name="Zautner A.E."/>
        </authorList>
    </citation>
    <scope>NUCLEOTIDE SEQUENCE</scope>
    <source>
        <strain evidence="3">LEO 101</strain>
        <strain evidence="1">LEO 49</strain>
        <strain evidence="4">LEO 50</strain>
        <strain evidence="2">LEO 53</strain>
    </source>
</reference>
<name>A0AA96DIF6_9BACT</name>
<sequence length="144" mass="16198">MANLIKPLEIEVKDIDGNLHKYTISRLPAVAGREILAKYLGGTMPKVGDYKDNHESMLKMMKYVAVEIDGQLQTLQTQALIDNHIPDTECLLRLEIEMIRHNTSFFGNAGSSNLLDFLLQKIKASIPSNFKTQIVSLLQSLQKN</sequence>
<dbReference type="AlphaFoldDB" id="A0AA96DIF6"/>
<proteinExistence type="predicted"/>
<dbReference type="EMBL" id="CP135131">
    <property type="protein sequence ID" value="WNP39460.1"/>
    <property type="molecule type" value="Genomic_DNA"/>
</dbReference>
<dbReference type="EMBL" id="CP135130">
    <property type="protein sequence ID" value="WNP37368.1"/>
    <property type="molecule type" value="Genomic_DNA"/>
</dbReference>
<accession>A0AA96DIF6</accession>
<evidence type="ECO:0000313" key="3">
    <source>
        <dbReference type="EMBL" id="WNP37368.1"/>
    </source>
</evidence>